<dbReference type="PANTHER" id="PTHR15364">
    <property type="entry name" value="2'-DEOXYNUCLEOSIDE 5'-PHOSPHATE N-HYDROLASE 1"/>
    <property type="match status" value="1"/>
</dbReference>
<dbReference type="Proteomes" id="UP000028680">
    <property type="component" value="Chromosome"/>
</dbReference>
<dbReference type="KEGG" id="ptp:RCA23_c08480"/>
<dbReference type="AlphaFoldDB" id="A0AAN0RHR6"/>
<evidence type="ECO:0000313" key="2">
    <source>
        <dbReference type="Proteomes" id="UP000028680"/>
    </source>
</evidence>
<evidence type="ECO:0000313" key="1">
    <source>
        <dbReference type="EMBL" id="AII86404.1"/>
    </source>
</evidence>
<gene>
    <name evidence="1" type="ORF">RCA23_c08480</name>
</gene>
<reference evidence="1 2" key="1">
    <citation type="journal article" date="2014" name="ISME J.">
        <title>Adaptation of an abundant Roseobacter RCA organism to pelagic systems revealed by genomic and transcriptomic analyses.</title>
        <authorList>
            <person name="Voget S."/>
            <person name="Wemheuer B."/>
            <person name="Brinkhoff T."/>
            <person name="Vollmers J."/>
            <person name="Dietrich S."/>
            <person name="Giebel H.A."/>
            <person name="Beardsley C."/>
            <person name="Sardemann C."/>
            <person name="Bakenhus I."/>
            <person name="Billerbeck S."/>
            <person name="Daniel R."/>
            <person name="Simon M."/>
        </authorList>
    </citation>
    <scope>NUCLEOTIDE SEQUENCE [LARGE SCALE GENOMIC DNA]</scope>
    <source>
        <strain evidence="1 2">RCA23</strain>
    </source>
</reference>
<dbReference type="Pfam" id="PF05014">
    <property type="entry name" value="Nuc_deoxyrib_tr"/>
    <property type="match status" value="1"/>
</dbReference>
<dbReference type="Gene3D" id="3.40.50.450">
    <property type="match status" value="1"/>
</dbReference>
<dbReference type="GO" id="GO:0070694">
    <property type="term" value="F:5-hydroxymethyl-dUMP N-hydrolase activity"/>
    <property type="evidence" value="ECO:0007669"/>
    <property type="project" value="TreeGrafter"/>
</dbReference>
<dbReference type="SUPFAM" id="SSF52309">
    <property type="entry name" value="N-(deoxy)ribosyltransferase-like"/>
    <property type="match status" value="1"/>
</dbReference>
<accession>A0AAN0RHR6</accession>
<dbReference type="GO" id="GO:0009159">
    <property type="term" value="P:deoxyribonucleoside monophosphate catabolic process"/>
    <property type="evidence" value="ECO:0007669"/>
    <property type="project" value="TreeGrafter"/>
</dbReference>
<dbReference type="PANTHER" id="PTHR15364:SF0">
    <property type="entry name" value="2'-DEOXYNUCLEOSIDE 5'-PHOSPHATE N-HYDROLASE 1"/>
    <property type="match status" value="1"/>
</dbReference>
<sequence length="143" mass="15638">MIKNIYIAGPLFNAHERSYLELIAAELEGRGYNCFLPHRDQSGIDDSELEGTNLSQGTKDKIFNADLTALKAADLTVALITGQDIDSGTAAEIGFTYAKDRPIIAITAYERRFRNLFVDGMISKTVNDVDDLLPAISSLNPQG</sequence>
<protein>
    <recommendedName>
        <fullName evidence="3">Nucleoside 2-deoxyribosyltransferase</fullName>
    </recommendedName>
</protein>
<proteinExistence type="predicted"/>
<dbReference type="InterPro" id="IPR051239">
    <property type="entry name" value="2'-dNMP_N-hydrolase"/>
</dbReference>
<dbReference type="EMBL" id="CP003984">
    <property type="protein sequence ID" value="AII86404.1"/>
    <property type="molecule type" value="Genomic_DNA"/>
</dbReference>
<organism evidence="1 2">
    <name type="scientific">Planktomarina temperata RCA23</name>
    <dbReference type="NCBI Taxonomy" id="666509"/>
    <lineage>
        <taxon>Bacteria</taxon>
        <taxon>Pseudomonadati</taxon>
        <taxon>Pseudomonadota</taxon>
        <taxon>Alphaproteobacteria</taxon>
        <taxon>Rhodobacterales</taxon>
        <taxon>Paracoccaceae</taxon>
        <taxon>Planktomarina</taxon>
    </lineage>
</organism>
<evidence type="ECO:0008006" key="3">
    <source>
        <dbReference type="Google" id="ProtNLM"/>
    </source>
</evidence>
<dbReference type="InterPro" id="IPR007710">
    <property type="entry name" value="Nucleoside_deoxyribTrfase"/>
</dbReference>
<name>A0AAN0RHR6_9RHOB</name>
<keyword evidence="2" id="KW-1185">Reference proteome</keyword>
<dbReference type="RefSeq" id="WP_052377034.1">
    <property type="nucleotide sequence ID" value="NZ_CP003984.1"/>
</dbReference>